<dbReference type="Proteomes" id="UP000595814">
    <property type="component" value="Chromosome"/>
</dbReference>
<keyword evidence="1" id="KW-0378">Hydrolase</keyword>
<evidence type="ECO:0000313" key="1">
    <source>
        <dbReference type="EMBL" id="QQK07162.1"/>
    </source>
</evidence>
<protein>
    <submittedName>
        <fullName evidence="1">Bis(5'-nucleosyl)-tetraphosphatase (Symmetrical) YqeK</fullName>
        <ecNumber evidence="1">3.6.1.41</ecNumber>
    </submittedName>
</protein>
<keyword evidence="2" id="KW-1185">Reference proteome</keyword>
<reference evidence="1 2" key="1">
    <citation type="journal article" date="2022" name="Int. J. Syst. Evol. Microbiol.">
        <title>Miniphocaeibacter halophilus sp. nov., an ammonium-tolerant acetate-producing bacterium isolated from a biogas system.</title>
        <authorList>
            <person name="Schnurer A."/>
            <person name="Singh A."/>
            <person name="Bi S."/>
            <person name="Qiao W."/>
            <person name="Westerholm M."/>
        </authorList>
    </citation>
    <scope>NUCLEOTIDE SEQUENCE [LARGE SCALE GENOMIC DNA]</scope>
    <source>
        <strain evidence="1 2">AMB_01</strain>
    </source>
</reference>
<sequence>MFSFEEIKENLKRDLKKSRYEHTLRVVNKAEEIAGKYKLDINKCKLAALLHDCGKGKEEHYKNKYISEYNKLIKKDEYVEFKNPFLEHCIIGYLVAKNHYKVEDNDVLNAILWHTTGRLGMTEIEKVIYLADKTENGRDYPSVDKIREKSLINLNDAIILSINNNIKYLIENNQIISINTIKLRNELIGGISGR</sequence>
<proteinExistence type="predicted"/>
<name>A0AC61MNR0_9FIRM</name>
<gene>
    <name evidence="1" type="primary">yqeK</name>
    <name evidence="1" type="ORF">JFY71_07470</name>
</gene>
<dbReference type="EC" id="3.6.1.41" evidence="1"/>
<evidence type="ECO:0000313" key="2">
    <source>
        <dbReference type="Proteomes" id="UP000595814"/>
    </source>
</evidence>
<accession>A0AC61MNR0</accession>
<organism evidence="1 2">
    <name type="scientific">Miniphocaeibacter halophilus</name>
    <dbReference type="NCBI Taxonomy" id="2931922"/>
    <lineage>
        <taxon>Bacteria</taxon>
        <taxon>Bacillati</taxon>
        <taxon>Bacillota</taxon>
        <taxon>Tissierellia</taxon>
        <taxon>Tissierellales</taxon>
        <taxon>Peptoniphilaceae</taxon>
        <taxon>Miniphocaeibacter</taxon>
    </lineage>
</organism>
<dbReference type="EMBL" id="CP066744">
    <property type="protein sequence ID" value="QQK07162.1"/>
    <property type="molecule type" value="Genomic_DNA"/>
</dbReference>